<organism evidence="2">
    <name type="scientific">Rhizophora mucronata</name>
    <name type="common">Asiatic mangrove</name>
    <dbReference type="NCBI Taxonomy" id="61149"/>
    <lineage>
        <taxon>Eukaryota</taxon>
        <taxon>Viridiplantae</taxon>
        <taxon>Streptophyta</taxon>
        <taxon>Embryophyta</taxon>
        <taxon>Tracheophyta</taxon>
        <taxon>Spermatophyta</taxon>
        <taxon>Magnoliopsida</taxon>
        <taxon>eudicotyledons</taxon>
        <taxon>Gunneridae</taxon>
        <taxon>Pentapetalae</taxon>
        <taxon>rosids</taxon>
        <taxon>fabids</taxon>
        <taxon>Malpighiales</taxon>
        <taxon>Rhizophoraceae</taxon>
        <taxon>Rhizophora</taxon>
    </lineage>
</organism>
<dbReference type="EMBL" id="GGEC01062628">
    <property type="protein sequence ID" value="MBX43112.1"/>
    <property type="molecule type" value="Transcribed_RNA"/>
</dbReference>
<keyword evidence="1" id="KW-0732">Signal</keyword>
<proteinExistence type="predicted"/>
<dbReference type="AlphaFoldDB" id="A0A2P2NKV9"/>
<evidence type="ECO:0000256" key="1">
    <source>
        <dbReference type="SAM" id="SignalP"/>
    </source>
</evidence>
<name>A0A2P2NKV9_RHIMU</name>
<sequence length="56" mass="6606">MWGRAKNKSGSWVCIWLRILIIHHFSHLPLLGPRNFQIQLPESESFCPILIHRTKV</sequence>
<feature type="signal peptide" evidence="1">
    <location>
        <begin position="1"/>
        <end position="26"/>
    </location>
</feature>
<feature type="chain" id="PRO_5015163435" evidence="1">
    <location>
        <begin position="27"/>
        <end position="56"/>
    </location>
</feature>
<reference evidence="2" key="1">
    <citation type="submission" date="2018-02" db="EMBL/GenBank/DDBJ databases">
        <title>Rhizophora mucronata_Transcriptome.</title>
        <authorList>
            <person name="Meera S.P."/>
            <person name="Sreeshan A."/>
            <person name="Augustine A."/>
        </authorList>
    </citation>
    <scope>NUCLEOTIDE SEQUENCE</scope>
    <source>
        <tissue evidence="2">Leaf</tissue>
    </source>
</reference>
<evidence type="ECO:0000313" key="2">
    <source>
        <dbReference type="EMBL" id="MBX43112.1"/>
    </source>
</evidence>
<accession>A0A2P2NKV9</accession>
<protein>
    <submittedName>
        <fullName evidence="2">Uncharacterized protein</fullName>
    </submittedName>
</protein>